<keyword evidence="3" id="KW-1133">Transmembrane helix</keyword>
<dbReference type="Gene3D" id="3.30.450.20">
    <property type="entry name" value="PAS domain"/>
    <property type="match status" value="1"/>
</dbReference>
<evidence type="ECO:0000256" key="3">
    <source>
        <dbReference type="SAM" id="Phobius"/>
    </source>
</evidence>
<dbReference type="InterPro" id="IPR035965">
    <property type="entry name" value="PAS-like_dom_sf"/>
</dbReference>
<evidence type="ECO:0000313" key="7">
    <source>
        <dbReference type="Proteomes" id="UP001597110"/>
    </source>
</evidence>
<dbReference type="SMART" id="SM00028">
    <property type="entry name" value="TPR"/>
    <property type="match status" value="4"/>
</dbReference>
<dbReference type="PROSITE" id="PS50005">
    <property type="entry name" value="TPR"/>
    <property type="match status" value="1"/>
</dbReference>
<feature type="transmembrane region" description="Helical" evidence="3">
    <location>
        <begin position="403"/>
        <end position="424"/>
    </location>
</feature>
<feature type="domain" description="PAS" evidence="5">
    <location>
        <begin position="458"/>
        <end position="497"/>
    </location>
</feature>
<evidence type="ECO:0000256" key="1">
    <source>
        <dbReference type="PROSITE-ProRule" id="PRU00339"/>
    </source>
</evidence>
<dbReference type="PROSITE" id="PS50112">
    <property type="entry name" value="PAS"/>
    <property type="match status" value="1"/>
</dbReference>
<feature type="repeat" description="TPR" evidence="1">
    <location>
        <begin position="132"/>
        <end position="165"/>
    </location>
</feature>
<dbReference type="InterPro" id="IPR000014">
    <property type="entry name" value="PAS"/>
</dbReference>
<reference evidence="7" key="1">
    <citation type="journal article" date="2019" name="Int. J. Syst. Evol. Microbiol.">
        <title>The Global Catalogue of Microorganisms (GCM) 10K type strain sequencing project: providing services to taxonomists for standard genome sequencing and annotation.</title>
        <authorList>
            <consortium name="The Broad Institute Genomics Platform"/>
            <consortium name="The Broad Institute Genome Sequencing Center for Infectious Disease"/>
            <person name="Wu L."/>
            <person name="Ma J."/>
        </authorList>
    </citation>
    <scope>NUCLEOTIDE SEQUENCE [LARGE SCALE GENOMIC DNA]</scope>
    <source>
        <strain evidence="7">CCUG 55585</strain>
    </source>
</reference>
<gene>
    <name evidence="6" type="ORF">ACFQ0E_17905</name>
</gene>
<keyword evidence="7" id="KW-1185">Reference proteome</keyword>
<organism evidence="6 7">
    <name type="scientific">Lysobacter brunescens</name>
    <dbReference type="NCBI Taxonomy" id="262323"/>
    <lineage>
        <taxon>Bacteria</taxon>
        <taxon>Pseudomonadati</taxon>
        <taxon>Pseudomonadota</taxon>
        <taxon>Gammaproteobacteria</taxon>
        <taxon>Lysobacterales</taxon>
        <taxon>Lysobacteraceae</taxon>
        <taxon>Lysobacter</taxon>
    </lineage>
</organism>
<evidence type="ECO:0000256" key="2">
    <source>
        <dbReference type="SAM" id="Coils"/>
    </source>
</evidence>
<keyword evidence="2" id="KW-0175">Coiled coil</keyword>
<feature type="chain" id="PRO_5046243267" evidence="4">
    <location>
        <begin position="29"/>
        <end position="692"/>
    </location>
</feature>
<keyword evidence="1" id="KW-0802">TPR repeat</keyword>
<feature type="signal peptide" evidence="4">
    <location>
        <begin position="1"/>
        <end position="28"/>
    </location>
</feature>
<sequence>MRRAACIRVGAGSLALACALAGVSAAHAAAPVDCVRQAFAPVVPARCEARAPGDWFARVDALRAADDLAGAERALGCAAGHVLSAGDVRAHYELVRRAGILDYSRDRPAEALARFECAQGLADALGDRAASSKQWKNIGSSLRRIGDYAGAMQALSRSLRMQREAGDPATGPVLNNIADVYRDMEQADDAERYYRDALRAFRASGDAIQAAHVHDSLSEIALERGDAAAAGALLRDGLRELRAQEPGHDGARRYQLMLLAGLARASIAADDLPAARAHVDEGLALASAHALPVPAELQLEAARVDRLSGRREVALARLREALAARPDAPGMQAALLRETAQALEEMGRGAEALAALRDAHAREVADLRAQRDRGLAWSNARFNLNESRRRIAEVEAENRRRTLMLWLTAVSAIAALSLLSLYFLRRQQLARLAEAARRARYEEALAHYRREADALAEDRRLLQALLDSREEALALLDAEGRTLAINRAACALLGVAPGAENVSSLPERLSGEHALAFRQSLDRMEDAQHQSLRLPLGVDGEALRVELRPWEHGDGLVVLALEADAPVPVEACETPPSSPPADAGRERFRRELVELMLAVVDAWESSTGLNRIELAERSRIWRVGIDDGRLRARAMERYLGLSRLPQNPRWRDVLRSAYYVLGHCEKLAPEMRDALQQRIDGILAMTRRDALG</sequence>
<proteinExistence type="predicted"/>
<accession>A0ABW2YH24</accession>
<evidence type="ECO:0000259" key="5">
    <source>
        <dbReference type="PROSITE" id="PS50112"/>
    </source>
</evidence>
<dbReference type="RefSeq" id="WP_386826169.1">
    <property type="nucleotide sequence ID" value="NZ_JBHTIF010000005.1"/>
</dbReference>
<dbReference type="SUPFAM" id="SSF48452">
    <property type="entry name" value="TPR-like"/>
    <property type="match status" value="2"/>
</dbReference>
<evidence type="ECO:0000313" key="6">
    <source>
        <dbReference type="EMBL" id="MFD0727473.1"/>
    </source>
</evidence>
<dbReference type="InterPro" id="IPR011990">
    <property type="entry name" value="TPR-like_helical_dom_sf"/>
</dbReference>
<evidence type="ECO:0000256" key="4">
    <source>
        <dbReference type="SAM" id="SignalP"/>
    </source>
</evidence>
<dbReference type="EMBL" id="JBHTIF010000005">
    <property type="protein sequence ID" value="MFD0727473.1"/>
    <property type="molecule type" value="Genomic_DNA"/>
</dbReference>
<dbReference type="Pfam" id="PF13424">
    <property type="entry name" value="TPR_12"/>
    <property type="match status" value="1"/>
</dbReference>
<name>A0ABW2YH24_9GAMM</name>
<protein>
    <submittedName>
        <fullName evidence="6">Tetratricopeptide repeat protein</fullName>
    </submittedName>
</protein>
<dbReference type="Proteomes" id="UP001597110">
    <property type="component" value="Unassembled WGS sequence"/>
</dbReference>
<dbReference type="SMART" id="SM00091">
    <property type="entry name" value="PAS"/>
    <property type="match status" value="1"/>
</dbReference>
<dbReference type="InterPro" id="IPR019734">
    <property type="entry name" value="TPR_rpt"/>
</dbReference>
<keyword evidence="3" id="KW-0812">Transmembrane</keyword>
<dbReference type="Gene3D" id="1.25.40.10">
    <property type="entry name" value="Tetratricopeptide repeat domain"/>
    <property type="match status" value="1"/>
</dbReference>
<keyword evidence="3" id="KW-0472">Membrane</keyword>
<dbReference type="SUPFAM" id="SSF55785">
    <property type="entry name" value="PYP-like sensor domain (PAS domain)"/>
    <property type="match status" value="1"/>
</dbReference>
<comment type="caution">
    <text evidence="6">The sequence shown here is derived from an EMBL/GenBank/DDBJ whole genome shotgun (WGS) entry which is preliminary data.</text>
</comment>
<keyword evidence="4" id="KW-0732">Signal</keyword>
<feature type="coiled-coil region" evidence="2">
    <location>
        <begin position="438"/>
        <end position="465"/>
    </location>
</feature>
<dbReference type="CDD" id="cd22890">
    <property type="entry name" value="ChiS-DBD"/>
    <property type="match status" value="1"/>
</dbReference>